<dbReference type="GO" id="GO:0004568">
    <property type="term" value="F:chitinase activity"/>
    <property type="evidence" value="ECO:0007669"/>
    <property type="project" value="UniProtKB-ARBA"/>
</dbReference>
<dbReference type="SUPFAM" id="SSF51445">
    <property type="entry name" value="(Trans)glycosidases"/>
    <property type="match status" value="1"/>
</dbReference>
<dbReference type="PANTHER" id="PTHR11177">
    <property type="entry name" value="CHITINASE"/>
    <property type="match status" value="1"/>
</dbReference>
<evidence type="ECO:0000256" key="1">
    <source>
        <dbReference type="ARBA" id="ARBA00022801"/>
    </source>
</evidence>
<evidence type="ECO:0000256" key="2">
    <source>
        <dbReference type="ARBA" id="ARBA00023295"/>
    </source>
</evidence>
<name>A0A0M3IWJ7_ASCLU</name>
<organism evidence="6 7">
    <name type="scientific">Ascaris lumbricoides</name>
    <name type="common">Giant roundworm</name>
    <dbReference type="NCBI Taxonomy" id="6252"/>
    <lineage>
        <taxon>Eukaryota</taxon>
        <taxon>Metazoa</taxon>
        <taxon>Ecdysozoa</taxon>
        <taxon>Nematoda</taxon>
        <taxon>Chromadorea</taxon>
        <taxon>Rhabditida</taxon>
        <taxon>Spirurina</taxon>
        <taxon>Ascaridomorpha</taxon>
        <taxon>Ascaridoidea</taxon>
        <taxon>Ascarididae</taxon>
        <taxon>Ascaris</taxon>
    </lineage>
</organism>
<dbReference type="PANTHER" id="PTHR11177:SF317">
    <property type="entry name" value="CHITINASE 12-RELATED"/>
    <property type="match status" value="1"/>
</dbReference>
<sequence>MARTTASRATFINSAIAFVRKYNFDGIDIDWEYPTGPQDKENFSSFLKVSFAGRDGSFFGAVLDEAEFNVHMFR</sequence>
<evidence type="ECO:0000256" key="4">
    <source>
        <dbReference type="RuleBase" id="RU004453"/>
    </source>
</evidence>
<dbReference type="InterPro" id="IPR050314">
    <property type="entry name" value="Glycosyl_Hydrlase_18"/>
</dbReference>
<dbReference type="Gene3D" id="3.20.20.80">
    <property type="entry name" value="Glycosidases"/>
    <property type="match status" value="1"/>
</dbReference>
<reference evidence="7" key="1">
    <citation type="submission" date="2017-02" db="UniProtKB">
        <authorList>
            <consortium name="WormBaseParasite"/>
        </authorList>
    </citation>
    <scope>IDENTIFICATION</scope>
</reference>
<dbReference type="InterPro" id="IPR017853">
    <property type="entry name" value="GH"/>
</dbReference>
<dbReference type="GO" id="GO:0005975">
    <property type="term" value="P:carbohydrate metabolic process"/>
    <property type="evidence" value="ECO:0007669"/>
    <property type="project" value="InterPro"/>
</dbReference>
<evidence type="ECO:0000313" key="6">
    <source>
        <dbReference type="Proteomes" id="UP000036681"/>
    </source>
</evidence>
<accession>A0A0M3IWJ7</accession>
<dbReference type="Pfam" id="PF00704">
    <property type="entry name" value="Glyco_hydro_18"/>
    <property type="match status" value="1"/>
</dbReference>
<dbReference type="AlphaFoldDB" id="A0A0M3IWJ7"/>
<keyword evidence="2 3" id="KW-0326">Glycosidase</keyword>
<evidence type="ECO:0000259" key="5">
    <source>
        <dbReference type="PROSITE" id="PS51910"/>
    </source>
</evidence>
<comment type="similarity">
    <text evidence="4">Belongs to the glycosyl hydrolase 18 family.</text>
</comment>
<dbReference type="PROSITE" id="PS51910">
    <property type="entry name" value="GH18_2"/>
    <property type="match status" value="1"/>
</dbReference>
<dbReference type="WBParaSite" id="ALUE_0002312501-mRNA-1">
    <property type="protein sequence ID" value="ALUE_0002312501-mRNA-1"/>
    <property type="gene ID" value="ALUE_0002312501"/>
</dbReference>
<evidence type="ECO:0000256" key="3">
    <source>
        <dbReference type="RuleBase" id="RU000489"/>
    </source>
</evidence>
<dbReference type="GO" id="GO:0006032">
    <property type="term" value="P:chitin catabolic process"/>
    <property type="evidence" value="ECO:0007669"/>
    <property type="project" value="UniProtKB-ARBA"/>
</dbReference>
<keyword evidence="6" id="KW-1185">Reference proteome</keyword>
<dbReference type="Proteomes" id="UP000036681">
    <property type="component" value="Unplaced"/>
</dbReference>
<dbReference type="GO" id="GO:0005576">
    <property type="term" value="C:extracellular region"/>
    <property type="evidence" value="ECO:0007669"/>
    <property type="project" value="TreeGrafter"/>
</dbReference>
<dbReference type="InterPro" id="IPR001223">
    <property type="entry name" value="Glyco_hydro18_cat"/>
</dbReference>
<dbReference type="InterPro" id="IPR001579">
    <property type="entry name" value="Glyco_hydro_18_chit_AS"/>
</dbReference>
<keyword evidence="1 3" id="KW-0378">Hydrolase</keyword>
<dbReference type="PROSITE" id="PS01095">
    <property type="entry name" value="GH18_1"/>
    <property type="match status" value="1"/>
</dbReference>
<protein>
    <submittedName>
        <fullName evidence="7">GH18 domain-containing protein</fullName>
    </submittedName>
</protein>
<dbReference type="GO" id="GO:0008061">
    <property type="term" value="F:chitin binding"/>
    <property type="evidence" value="ECO:0007669"/>
    <property type="project" value="TreeGrafter"/>
</dbReference>
<feature type="domain" description="GH18" evidence="5">
    <location>
        <begin position="1"/>
        <end position="74"/>
    </location>
</feature>
<proteinExistence type="inferred from homology"/>
<evidence type="ECO:0000313" key="7">
    <source>
        <dbReference type="WBParaSite" id="ALUE_0002312501-mRNA-1"/>
    </source>
</evidence>